<protein>
    <submittedName>
        <fullName evidence="4">3-hydroxyadipyl-CoA dehydrogenase</fullName>
        <ecNumber evidence="4">1.1.1.-</ecNumber>
    </submittedName>
</protein>
<keyword evidence="1 4" id="KW-0560">Oxidoreductase</keyword>
<reference evidence="4 5" key="1">
    <citation type="submission" date="2017-03" db="EMBL/GenBank/DDBJ databases">
        <authorList>
            <person name="Afonso C.L."/>
            <person name="Miller P.J."/>
            <person name="Scott M.A."/>
            <person name="Spackman E."/>
            <person name="Goraichik I."/>
            <person name="Dimitrov K.M."/>
            <person name="Suarez D.L."/>
            <person name="Swayne D.E."/>
        </authorList>
    </citation>
    <scope>NUCLEOTIDE SEQUENCE [LARGE SCALE GENOMIC DNA]</scope>
    <source>
        <strain evidence="4 5">CECT 8110</strain>
    </source>
</reference>
<dbReference type="EC" id="1.1.1.-" evidence="4"/>
<dbReference type="InterPro" id="IPR006108">
    <property type="entry name" value="3HC_DH_C"/>
</dbReference>
<evidence type="ECO:0000313" key="5">
    <source>
        <dbReference type="Proteomes" id="UP000193207"/>
    </source>
</evidence>
<feature type="domain" description="3-hydroxyacyl-CoA dehydrogenase C-terminal" evidence="2">
    <location>
        <begin position="412"/>
        <end position="499"/>
    </location>
</feature>
<dbReference type="GO" id="GO:0070403">
    <property type="term" value="F:NAD+ binding"/>
    <property type="evidence" value="ECO:0007669"/>
    <property type="project" value="InterPro"/>
</dbReference>
<name>A0A1X6ZQJ5_9RHOB</name>
<evidence type="ECO:0000259" key="2">
    <source>
        <dbReference type="Pfam" id="PF00725"/>
    </source>
</evidence>
<evidence type="ECO:0000259" key="3">
    <source>
        <dbReference type="Pfam" id="PF02737"/>
    </source>
</evidence>
<sequence>MGDNGTSRIGIVGAGAMGRGIAQVAAAGGCSVLLYDARSEATAEAIAFIGGMLDRAVEKGRMESEDAEAAKSRLAAADDLAAFADADVVIEAVSEDIELKSKVFSALEEATRPDCILASNTSSLSITRLAAACDHPERVAGFHFFNPVPLMPLVEVIAGIRTDQKVIDRLVALGKVMGRTPVRVADAPGFLVNQVGRGYTLEATNLVAEGVTDFASVDRIMREAAGFRMGPFELLDLTALDVTHPATIEIYEQSYHEPRFRPAMLMGQRMQAGLLGRKTQQGHYTYLEGKQQRPEEPDAPPFEGGMFWVEPGEDCAALQEIVRSSGAELDEGAQPGDESIILIAPLGTDASTHAAQAGLDPERTVAIDPLFGFAGRRTAMKTIVTRPEVMTKTHAMLTSDGTPVTPIQDSPGFVAQRIVAMITAIGSGVAQNRIATPDDIDRAVKLGLNYPNGPLEFADKLGIARVLKILEGMSTCTGDPRYRTGPWLRRRAALGLSAKTPETPTHS</sequence>
<accession>A0A1X6ZQJ5</accession>
<dbReference type="PANTHER" id="PTHR48075">
    <property type="entry name" value="3-HYDROXYACYL-COA DEHYDROGENASE FAMILY PROTEIN"/>
    <property type="match status" value="1"/>
</dbReference>
<dbReference type="Gene3D" id="3.40.50.720">
    <property type="entry name" value="NAD(P)-binding Rossmann-like Domain"/>
    <property type="match status" value="1"/>
</dbReference>
<dbReference type="InterPro" id="IPR008927">
    <property type="entry name" value="6-PGluconate_DH-like_C_sf"/>
</dbReference>
<dbReference type="AlphaFoldDB" id="A0A1X6ZQJ5"/>
<dbReference type="GO" id="GO:0006631">
    <property type="term" value="P:fatty acid metabolic process"/>
    <property type="evidence" value="ECO:0007669"/>
    <property type="project" value="InterPro"/>
</dbReference>
<dbReference type="NCBIfam" id="NF006124">
    <property type="entry name" value="PRK08268.1"/>
    <property type="match status" value="1"/>
</dbReference>
<dbReference type="SUPFAM" id="SSF48179">
    <property type="entry name" value="6-phosphogluconate dehydrogenase C-terminal domain-like"/>
    <property type="match status" value="2"/>
</dbReference>
<dbReference type="Proteomes" id="UP000193207">
    <property type="component" value="Unassembled WGS sequence"/>
</dbReference>
<feature type="domain" description="3-hydroxyacyl-CoA dehydrogenase C-terminal" evidence="2">
    <location>
        <begin position="189"/>
        <end position="286"/>
    </location>
</feature>
<evidence type="ECO:0000313" key="4">
    <source>
        <dbReference type="EMBL" id="SLN58547.1"/>
    </source>
</evidence>
<dbReference type="Pfam" id="PF00725">
    <property type="entry name" value="3HCDH"/>
    <property type="match status" value="2"/>
</dbReference>
<dbReference type="InterPro" id="IPR006176">
    <property type="entry name" value="3-OHacyl-CoA_DH_NAD-bd"/>
</dbReference>
<dbReference type="Pfam" id="PF02737">
    <property type="entry name" value="3HCDH_N"/>
    <property type="match status" value="1"/>
</dbReference>
<dbReference type="OrthoDB" id="9771883at2"/>
<evidence type="ECO:0000256" key="1">
    <source>
        <dbReference type="ARBA" id="ARBA00023002"/>
    </source>
</evidence>
<dbReference type="Gene3D" id="1.10.1040.10">
    <property type="entry name" value="N-(1-d-carboxylethyl)-l-norvaline Dehydrogenase, domain 2"/>
    <property type="match status" value="2"/>
</dbReference>
<dbReference type="SUPFAM" id="SSF51735">
    <property type="entry name" value="NAD(P)-binding Rossmann-fold domains"/>
    <property type="match status" value="1"/>
</dbReference>
<dbReference type="InterPro" id="IPR013328">
    <property type="entry name" value="6PGD_dom2"/>
</dbReference>
<gene>
    <name evidence="4" type="primary">paaH</name>
    <name evidence="4" type="ORF">ROH8110_03249</name>
</gene>
<keyword evidence="5" id="KW-1185">Reference proteome</keyword>
<dbReference type="RefSeq" id="WP_085818777.1">
    <property type="nucleotide sequence ID" value="NZ_FWFU01000004.1"/>
</dbReference>
<dbReference type="PANTHER" id="PTHR48075:SF5">
    <property type="entry name" value="3-HYDROXYBUTYRYL-COA DEHYDROGENASE"/>
    <property type="match status" value="1"/>
</dbReference>
<dbReference type="EMBL" id="FWFU01000004">
    <property type="protein sequence ID" value="SLN58547.1"/>
    <property type="molecule type" value="Genomic_DNA"/>
</dbReference>
<proteinExistence type="predicted"/>
<feature type="domain" description="3-hydroxyacyl-CoA dehydrogenase NAD binding" evidence="3">
    <location>
        <begin position="9"/>
        <end position="186"/>
    </location>
</feature>
<dbReference type="GO" id="GO:0016616">
    <property type="term" value="F:oxidoreductase activity, acting on the CH-OH group of donors, NAD or NADP as acceptor"/>
    <property type="evidence" value="ECO:0007669"/>
    <property type="project" value="InterPro"/>
</dbReference>
<organism evidence="4 5">
    <name type="scientific">Roseovarius halotolerans</name>
    <dbReference type="NCBI Taxonomy" id="505353"/>
    <lineage>
        <taxon>Bacteria</taxon>
        <taxon>Pseudomonadati</taxon>
        <taxon>Pseudomonadota</taxon>
        <taxon>Alphaproteobacteria</taxon>
        <taxon>Rhodobacterales</taxon>
        <taxon>Roseobacteraceae</taxon>
        <taxon>Roseovarius</taxon>
    </lineage>
</organism>
<dbReference type="InterPro" id="IPR036291">
    <property type="entry name" value="NAD(P)-bd_dom_sf"/>
</dbReference>
<dbReference type="FunFam" id="3.40.50.720:FF:000009">
    <property type="entry name" value="Fatty oxidation complex, alpha subunit"/>
    <property type="match status" value="1"/>
</dbReference>